<keyword evidence="4 9" id="KW-0812">Transmembrane</keyword>
<dbReference type="NCBIfam" id="TIGR00861">
    <property type="entry name" value="MIP"/>
    <property type="match status" value="1"/>
</dbReference>
<dbReference type="SUPFAM" id="SSF81338">
    <property type="entry name" value="Aquaporin-like"/>
    <property type="match status" value="1"/>
</dbReference>
<keyword evidence="11" id="KW-1185">Reference proteome</keyword>
<dbReference type="Proteomes" id="UP000443090">
    <property type="component" value="Unassembled WGS sequence"/>
</dbReference>
<evidence type="ECO:0000256" key="9">
    <source>
        <dbReference type="SAM" id="Phobius"/>
    </source>
</evidence>
<feature type="transmembrane region" description="Helical" evidence="9">
    <location>
        <begin position="357"/>
        <end position="376"/>
    </location>
</feature>
<feature type="compositionally biased region" description="Polar residues" evidence="8">
    <location>
        <begin position="248"/>
        <end position="260"/>
    </location>
</feature>
<feature type="compositionally biased region" description="Basic and acidic residues" evidence="8">
    <location>
        <begin position="231"/>
        <end position="245"/>
    </location>
</feature>
<dbReference type="PANTHER" id="PTHR43829:SF24">
    <property type="entry name" value="MIP AQUAPORIN (EUROFUNG)"/>
    <property type="match status" value="1"/>
</dbReference>
<dbReference type="OrthoDB" id="3222at2759"/>
<reference evidence="10 11" key="1">
    <citation type="submission" date="2018-05" db="EMBL/GenBank/DDBJ databases">
        <title>Genome sequencing and assembly of the regulated plant pathogen Lachnellula willkommii and related sister species for the development of diagnostic species identification markers.</title>
        <authorList>
            <person name="Giroux E."/>
            <person name="Bilodeau G."/>
        </authorList>
    </citation>
    <scope>NUCLEOTIDE SEQUENCE [LARGE SCALE GENOMIC DNA]</scope>
    <source>
        <strain evidence="10 11">CBS 160.35</strain>
    </source>
</reference>
<feature type="compositionally biased region" description="Polar residues" evidence="8">
    <location>
        <begin position="25"/>
        <end position="47"/>
    </location>
</feature>
<organism evidence="10 11">
    <name type="scientific">Lachnellula occidentalis</name>
    <dbReference type="NCBI Taxonomy" id="215460"/>
    <lineage>
        <taxon>Eukaryota</taxon>
        <taxon>Fungi</taxon>
        <taxon>Dikarya</taxon>
        <taxon>Ascomycota</taxon>
        <taxon>Pezizomycotina</taxon>
        <taxon>Leotiomycetes</taxon>
        <taxon>Helotiales</taxon>
        <taxon>Lachnaceae</taxon>
        <taxon>Lachnellula</taxon>
    </lineage>
</organism>
<feature type="compositionally biased region" description="Basic and acidic residues" evidence="8">
    <location>
        <begin position="1"/>
        <end position="15"/>
    </location>
</feature>
<evidence type="ECO:0000256" key="3">
    <source>
        <dbReference type="ARBA" id="ARBA00022448"/>
    </source>
</evidence>
<dbReference type="GO" id="GO:0005886">
    <property type="term" value="C:plasma membrane"/>
    <property type="evidence" value="ECO:0007669"/>
    <property type="project" value="TreeGrafter"/>
</dbReference>
<keyword evidence="5" id="KW-0677">Repeat</keyword>
<comment type="similarity">
    <text evidence="2">Belongs to the MIP/aquaporin (TC 1.A.8) family.</text>
</comment>
<dbReference type="Gene3D" id="1.20.1080.10">
    <property type="entry name" value="Glycerol uptake facilitator protein"/>
    <property type="match status" value="1"/>
</dbReference>
<dbReference type="CDD" id="cd00333">
    <property type="entry name" value="MIP"/>
    <property type="match status" value="1"/>
</dbReference>
<dbReference type="InterPro" id="IPR023271">
    <property type="entry name" value="Aquaporin-like"/>
</dbReference>
<dbReference type="GO" id="GO:0015250">
    <property type="term" value="F:water channel activity"/>
    <property type="evidence" value="ECO:0007669"/>
    <property type="project" value="TreeGrafter"/>
</dbReference>
<feature type="transmembrane region" description="Helical" evidence="9">
    <location>
        <begin position="464"/>
        <end position="485"/>
    </location>
</feature>
<keyword evidence="3" id="KW-0813">Transport</keyword>
<comment type="subcellular location">
    <subcellularLocation>
        <location evidence="1">Membrane</location>
        <topology evidence="1">Multi-pass membrane protein</topology>
    </subcellularLocation>
</comment>
<keyword evidence="6 9" id="KW-1133">Transmembrane helix</keyword>
<evidence type="ECO:0000313" key="10">
    <source>
        <dbReference type="EMBL" id="TVY38554.1"/>
    </source>
</evidence>
<keyword evidence="7 9" id="KW-0472">Membrane</keyword>
<feature type="region of interest" description="Disordered" evidence="8">
    <location>
        <begin position="112"/>
        <end position="260"/>
    </location>
</feature>
<dbReference type="EMBL" id="QGMI01000592">
    <property type="protein sequence ID" value="TVY38554.1"/>
    <property type="molecule type" value="Genomic_DNA"/>
</dbReference>
<evidence type="ECO:0000256" key="8">
    <source>
        <dbReference type="SAM" id="MobiDB-lite"/>
    </source>
</evidence>
<feature type="transmembrane region" description="Helical" evidence="9">
    <location>
        <begin position="497"/>
        <end position="515"/>
    </location>
</feature>
<dbReference type="InterPro" id="IPR050363">
    <property type="entry name" value="MIP/Aquaporin"/>
</dbReference>
<dbReference type="FunFam" id="1.20.1080.10:FF:000022">
    <property type="entry name" value="MIP aquaporin"/>
    <property type="match status" value="1"/>
</dbReference>
<dbReference type="GO" id="GO:0015254">
    <property type="term" value="F:glycerol channel activity"/>
    <property type="evidence" value="ECO:0007669"/>
    <property type="project" value="TreeGrafter"/>
</dbReference>
<proteinExistence type="inferred from homology"/>
<dbReference type="AlphaFoldDB" id="A0A8H8RQA6"/>
<evidence type="ECO:0000256" key="7">
    <source>
        <dbReference type="ARBA" id="ARBA00023136"/>
    </source>
</evidence>
<comment type="caution">
    <text evidence="10">The sequence shown here is derived from an EMBL/GenBank/DDBJ whole genome shotgun (WGS) entry which is preliminary data.</text>
</comment>
<dbReference type="Pfam" id="PF00230">
    <property type="entry name" value="MIP"/>
    <property type="match status" value="1"/>
</dbReference>
<feature type="compositionally biased region" description="Basic and acidic residues" evidence="8">
    <location>
        <begin position="162"/>
        <end position="191"/>
    </location>
</feature>
<evidence type="ECO:0000256" key="2">
    <source>
        <dbReference type="ARBA" id="ARBA00006175"/>
    </source>
</evidence>
<evidence type="ECO:0000256" key="6">
    <source>
        <dbReference type="ARBA" id="ARBA00022989"/>
    </source>
</evidence>
<dbReference type="PRINTS" id="PR02019">
    <property type="entry name" value="AQUAPORIN7"/>
</dbReference>
<sequence>MAENAKEQQPHERQRSRLSAGPALQTDSNLTRPQISNTASQPSTASTAKRVHTGHPRSNRPPHPARQPLYSLAGNPTVPPQGQSYVDPNYYAFNPRYQKPEHAPVWGLAKPFPRVVRPGMRRGQDGGERERNQTQGVVEDTNAEVEEPGGAEEIPQLGMIGEQRREEGKDSGGRKESNTEERGYGHQDLGRRRSVSVSRVRSGNSDGQHMTPKDEKGDPMDDWLAKQPSRNPDHFDEQRGGRPMDRLSSVQEAPSRVPSATTIVSQDFAEGSNPPNEVDLEAGHQSDDEWPLEKEEAIRYAQEEWEMHNGWASFRSRFREPLAECLATMVMVLVGLCTNLAVQTSNNEAGTFQSQNWGWGLGVTLGIYIAGGVSGGHLNPAISLMLCLYRGFPFRKALVYIAAQLLGAFLAGLIAYGIYHDAILSYDSQGGDIAAKGGSNAPVGKTAGGTGKSFFTEPESFESIGAAFGNEFVATAILSCAILALGDDSNAPPGAGMHALIVGLVVFVLTMAFGYNTGGCMNPARDLGPRAVAAIVGYGGRVFTDWHAWWIYGAWGATVSGGLVGGLLYDAFIFVGGESPINYPRGRRRRAGERAKKRWWNFKGDVKRGVRNGVGKEDDGKVG</sequence>
<evidence type="ECO:0000256" key="5">
    <source>
        <dbReference type="ARBA" id="ARBA00022737"/>
    </source>
</evidence>
<feature type="compositionally biased region" description="Basic and acidic residues" evidence="8">
    <location>
        <begin position="122"/>
        <end position="132"/>
    </location>
</feature>
<evidence type="ECO:0000256" key="1">
    <source>
        <dbReference type="ARBA" id="ARBA00004141"/>
    </source>
</evidence>
<dbReference type="PANTHER" id="PTHR43829">
    <property type="entry name" value="AQUAPORIN OR AQUAGLYCEROPORIN RELATED"/>
    <property type="match status" value="1"/>
</dbReference>
<accession>A0A8H8RQA6</accession>
<evidence type="ECO:0000256" key="4">
    <source>
        <dbReference type="ARBA" id="ARBA00022692"/>
    </source>
</evidence>
<name>A0A8H8RQA6_9HELO</name>
<feature type="compositionally biased region" description="Acidic residues" evidence="8">
    <location>
        <begin position="141"/>
        <end position="150"/>
    </location>
</feature>
<feature type="transmembrane region" description="Helical" evidence="9">
    <location>
        <begin position="397"/>
        <end position="419"/>
    </location>
</feature>
<feature type="compositionally biased region" description="Basic residues" evidence="8">
    <location>
        <begin position="49"/>
        <end position="60"/>
    </location>
</feature>
<dbReference type="InterPro" id="IPR000425">
    <property type="entry name" value="MIP"/>
</dbReference>
<feature type="region of interest" description="Disordered" evidence="8">
    <location>
        <begin position="1"/>
        <end position="86"/>
    </location>
</feature>
<feature type="transmembrane region" description="Helical" evidence="9">
    <location>
        <begin position="322"/>
        <end position="342"/>
    </location>
</feature>
<feature type="transmembrane region" description="Helical" evidence="9">
    <location>
        <begin position="549"/>
        <end position="575"/>
    </location>
</feature>
<protein>
    <submittedName>
        <fullName evidence="10">Putative membrane protein</fullName>
    </submittedName>
</protein>
<evidence type="ECO:0000313" key="11">
    <source>
        <dbReference type="Proteomes" id="UP000443090"/>
    </source>
</evidence>
<dbReference type="PRINTS" id="PR00783">
    <property type="entry name" value="MINTRINSICP"/>
</dbReference>
<gene>
    <name evidence="10" type="primary">YFL054C_0</name>
    <name evidence="10" type="ORF">LOCC1_G004993</name>
</gene>